<evidence type="ECO:0000259" key="2">
    <source>
        <dbReference type="PROSITE" id="PS50846"/>
    </source>
</evidence>
<evidence type="ECO:0000256" key="1">
    <source>
        <dbReference type="ARBA" id="ARBA00022723"/>
    </source>
</evidence>
<organism evidence="3 4">
    <name type="scientific">Alteraurantiacibacter lauratis</name>
    <dbReference type="NCBI Taxonomy" id="2054627"/>
    <lineage>
        <taxon>Bacteria</taxon>
        <taxon>Pseudomonadati</taxon>
        <taxon>Pseudomonadota</taxon>
        <taxon>Alphaproteobacteria</taxon>
        <taxon>Sphingomonadales</taxon>
        <taxon>Erythrobacteraceae</taxon>
        <taxon>Alteraurantiacibacter</taxon>
    </lineage>
</organism>
<dbReference type="Proteomes" id="UP001595378">
    <property type="component" value="Unassembled WGS sequence"/>
</dbReference>
<dbReference type="Gene3D" id="3.30.70.100">
    <property type="match status" value="1"/>
</dbReference>
<dbReference type="InterPro" id="IPR017969">
    <property type="entry name" value="Heavy-metal-associated_CS"/>
</dbReference>
<sequence>MQFRIQNMTCGGCARSVTKAIQLVDPAATVTADLPNRIVHVTSDQPQAEFERALATAGFPAVSAA</sequence>
<dbReference type="EMBL" id="JBHRSU010000032">
    <property type="protein sequence ID" value="MFC3101437.1"/>
    <property type="molecule type" value="Genomic_DNA"/>
</dbReference>
<evidence type="ECO:0000313" key="3">
    <source>
        <dbReference type="EMBL" id="MFC3101437.1"/>
    </source>
</evidence>
<gene>
    <name evidence="3" type="ORF">ACFODK_11115</name>
</gene>
<dbReference type="SUPFAM" id="SSF55008">
    <property type="entry name" value="HMA, heavy metal-associated domain"/>
    <property type="match status" value="1"/>
</dbReference>
<feature type="domain" description="HMA" evidence="2">
    <location>
        <begin position="1"/>
        <end position="62"/>
    </location>
</feature>
<dbReference type="Pfam" id="PF00403">
    <property type="entry name" value="HMA"/>
    <property type="match status" value="1"/>
</dbReference>
<dbReference type="CDD" id="cd00371">
    <property type="entry name" value="HMA"/>
    <property type="match status" value="1"/>
</dbReference>
<dbReference type="PROSITE" id="PS01047">
    <property type="entry name" value="HMA_1"/>
    <property type="match status" value="1"/>
</dbReference>
<accession>A0ABV7EFD2</accession>
<keyword evidence="4" id="KW-1185">Reference proteome</keyword>
<reference evidence="4" key="1">
    <citation type="journal article" date="2019" name="Int. J. Syst. Evol. Microbiol.">
        <title>The Global Catalogue of Microorganisms (GCM) 10K type strain sequencing project: providing services to taxonomists for standard genome sequencing and annotation.</title>
        <authorList>
            <consortium name="The Broad Institute Genomics Platform"/>
            <consortium name="The Broad Institute Genome Sequencing Center for Infectious Disease"/>
            <person name="Wu L."/>
            <person name="Ma J."/>
        </authorList>
    </citation>
    <scope>NUCLEOTIDE SEQUENCE [LARGE SCALE GENOMIC DNA]</scope>
    <source>
        <strain evidence="4">KCTC 52606</strain>
    </source>
</reference>
<dbReference type="InterPro" id="IPR006121">
    <property type="entry name" value="HMA_dom"/>
</dbReference>
<dbReference type="InterPro" id="IPR036163">
    <property type="entry name" value="HMA_dom_sf"/>
</dbReference>
<name>A0ABV7EFD2_9SPHN</name>
<comment type="caution">
    <text evidence="3">The sequence shown here is derived from an EMBL/GenBank/DDBJ whole genome shotgun (WGS) entry which is preliminary data.</text>
</comment>
<evidence type="ECO:0000313" key="4">
    <source>
        <dbReference type="Proteomes" id="UP001595378"/>
    </source>
</evidence>
<dbReference type="PROSITE" id="PS50846">
    <property type="entry name" value="HMA_2"/>
    <property type="match status" value="1"/>
</dbReference>
<proteinExistence type="predicted"/>
<dbReference type="RefSeq" id="WP_336919230.1">
    <property type="nucleotide sequence ID" value="NZ_JBANRN010000009.1"/>
</dbReference>
<protein>
    <submittedName>
        <fullName evidence="3">Heavy-metal-associated domain-containing protein</fullName>
    </submittedName>
</protein>
<keyword evidence="1" id="KW-0479">Metal-binding</keyword>